<keyword evidence="3" id="KW-1185">Reference proteome</keyword>
<sequence>MEDSLYINRNIQTQLLSRFFYGQNIPACKPAVPGGKGAWCHRTDSKTLVIATWIVIELCT</sequence>
<reference evidence="1 3" key="1">
    <citation type="journal article" date="2011" name="Nature">
        <title>The Medicago genome provides insight into the evolution of rhizobial symbioses.</title>
        <authorList>
            <person name="Young N.D."/>
            <person name="Debelle F."/>
            <person name="Oldroyd G.E."/>
            <person name="Geurts R."/>
            <person name="Cannon S.B."/>
            <person name="Udvardi M.K."/>
            <person name="Benedito V.A."/>
            <person name="Mayer K.F."/>
            <person name="Gouzy J."/>
            <person name="Schoof H."/>
            <person name="Van de Peer Y."/>
            <person name="Proost S."/>
            <person name="Cook D.R."/>
            <person name="Meyers B.C."/>
            <person name="Spannagl M."/>
            <person name="Cheung F."/>
            <person name="De Mita S."/>
            <person name="Krishnakumar V."/>
            <person name="Gundlach H."/>
            <person name="Zhou S."/>
            <person name="Mudge J."/>
            <person name="Bharti A.K."/>
            <person name="Murray J.D."/>
            <person name="Naoumkina M.A."/>
            <person name="Rosen B."/>
            <person name="Silverstein K.A."/>
            <person name="Tang H."/>
            <person name="Rombauts S."/>
            <person name="Zhao P.X."/>
            <person name="Zhou P."/>
            <person name="Barbe V."/>
            <person name="Bardou P."/>
            <person name="Bechner M."/>
            <person name="Bellec A."/>
            <person name="Berger A."/>
            <person name="Berges H."/>
            <person name="Bidwell S."/>
            <person name="Bisseling T."/>
            <person name="Choisne N."/>
            <person name="Couloux A."/>
            <person name="Denny R."/>
            <person name="Deshpande S."/>
            <person name="Dai X."/>
            <person name="Doyle J.J."/>
            <person name="Dudez A.M."/>
            <person name="Farmer A.D."/>
            <person name="Fouteau S."/>
            <person name="Franken C."/>
            <person name="Gibelin C."/>
            <person name="Gish J."/>
            <person name="Goldstein S."/>
            <person name="Gonzalez A.J."/>
            <person name="Green P.J."/>
            <person name="Hallab A."/>
            <person name="Hartog M."/>
            <person name="Hua A."/>
            <person name="Humphray S.J."/>
            <person name="Jeong D.H."/>
            <person name="Jing Y."/>
            <person name="Jocker A."/>
            <person name="Kenton S.M."/>
            <person name="Kim D.J."/>
            <person name="Klee K."/>
            <person name="Lai H."/>
            <person name="Lang C."/>
            <person name="Lin S."/>
            <person name="Macmil S.L."/>
            <person name="Magdelenat G."/>
            <person name="Matthews L."/>
            <person name="McCorrison J."/>
            <person name="Monaghan E.L."/>
            <person name="Mun J.H."/>
            <person name="Najar F.Z."/>
            <person name="Nicholson C."/>
            <person name="Noirot C."/>
            <person name="O'Bleness M."/>
            <person name="Paule C.R."/>
            <person name="Poulain J."/>
            <person name="Prion F."/>
            <person name="Qin B."/>
            <person name="Qu C."/>
            <person name="Retzel E.F."/>
            <person name="Riddle C."/>
            <person name="Sallet E."/>
            <person name="Samain S."/>
            <person name="Samson N."/>
            <person name="Sanders I."/>
            <person name="Saurat O."/>
            <person name="Scarpelli C."/>
            <person name="Schiex T."/>
            <person name="Segurens B."/>
            <person name="Severin A.J."/>
            <person name="Sherrier D.J."/>
            <person name="Shi R."/>
            <person name="Sims S."/>
            <person name="Singer S.R."/>
            <person name="Sinharoy S."/>
            <person name="Sterck L."/>
            <person name="Viollet A."/>
            <person name="Wang B.B."/>
            <person name="Wang K."/>
            <person name="Wang M."/>
            <person name="Wang X."/>
            <person name="Warfsmann J."/>
            <person name="Weissenbach J."/>
            <person name="White D.D."/>
            <person name="White J.D."/>
            <person name="Wiley G.B."/>
            <person name="Wincker P."/>
            <person name="Xing Y."/>
            <person name="Yang L."/>
            <person name="Yao Z."/>
            <person name="Ying F."/>
            <person name="Zhai J."/>
            <person name="Zhou L."/>
            <person name="Zuber A."/>
            <person name="Denarie J."/>
            <person name="Dixon R.A."/>
            <person name="May G.D."/>
            <person name="Schwartz D.C."/>
            <person name="Rogers J."/>
            <person name="Quetier F."/>
            <person name="Town C.D."/>
            <person name="Roe B.A."/>
        </authorList>
    </citation>
    <scope>NUCLEOTIDE SEQUENCE [LARGE SCALE GENOMIC DNA]</scope>
    <source>
        <strain evidence="1">A17</strain>
        <strain evidence="2 3">cv. Jemalong A17</strain>
    </source>
</reference>
<gene>
    <name evidence="1" type="ordered locus">MTR_4g024595</name>
</gene>
<dbReference type="AlphaFoldDB" id="A0A072UH56"/>
<dbReference type="EMBL" id="CM001220">
    <property type="protein sequence ID" value="KEH29094.1"/>
    <property type="molecule type" value="Genomic_DNA"/>
</dbReference>
<accession>A0A072UH56</accession>
<dbReference type="HOGENOM" id="CLU_2945184_0_0_1"/>
<dbReference type="EnsemblPlants" id="KEH29094">
    <property type="protein sequence ID" value="KEH29094"/>
    <property type="gene ID" value="MTR_4g024595"/>
</dbReference>
<name>A0A072UH56_MEDTR</name>
<reference evidence="2" key="3">
    <citation type="submission" date="2015-04" db="UniProtKB">
        <authorList>
            <consortium name="EnsemblPlants"/>
        </authorList>
    </citation>
    <scope>IDENTIFICATION</scope>
    <source>
        <strain evidence="2">cv. Jemalong A17</strain>
    </source>
</reference>
<proteinExistence type="predicted"/>
<reference evidence="1 3" key="2">
    <citation type="journal article" date="2014" name="BMC Genomics">
        <title>An improved genome release (version Mt4.0) for the model legume Medicago truncatula.</title>
        <authorList>
            <person name="Tang H."/>
            <person name="Krishnakumar V."/>
            <person name="Bidwell S."/>
            <person name="Rosen B."/>
            <person name="Chan A."/>
            <person name="Zhou S."/>
            <person name="Gentzbittel L."/>
            <person name="Childs K.L."/>
            <person name="Yandell M."/>
            <person name="Gundlach H."/>
            <person name="Mayer K.F."/>
            <person name="Schwartz D.C."/>
            <person name="Town C.D."/>
        </authorList>
    </citation>
    <scope>GENOME REANNOTATION</scope>
    <source>
        <strain evidence="1">A17</strain>
        <strain evidence="2 3">cv. Jemalong A17</strain>
    </source>
</reference>
<dbReference type="Proteomes" id="UP000002051">
    <property type="component" value="Chromosome 4"/>
</dbReference>
<protein>
    <submittedName>
        <fullName evidence="1 2">Uncharacterized protein</fullName>
    </submittedName>
</protein>
<organism evidence="1 3">
    <name type="scientific">Medicago truncatula</name>
    <name type="common">Barrel medic</name>
    <name type="synonym">Medicago tribuloides</name>
    <dbReference type="NCBI Taxonomy" id="3880"/>
    <lineage>
        <taxon>Eukaryota</taxon>
        <taxon>Viridiplantae</taxon>
        <taxon>Streptophyta</taxon>
        <taxon>Embryophyta</taxon>
        <taxon>Tracheophyta</taxon>
        <taxon>Spermatophyta</taxon>
        <taxon>Magnoliopsida</taxon>
        <taxon>eudicotyledons</taxon>
        <taxon>Gunneridae</taxon>
        <taxon>Pentapetalae</taxon>
        <taxon>rosids</taxon>
        <taxon>fabids</taxon>
        <taxon>Fabales</taxon>
        <taxon>Fabaceae</taxon>
        <taxon>Papilionoideae</taxon>
        <taxon>50 kb inversion clade</taxon>
        <taxon>NPAAA clade</taxon>
        <taxon>Hologalegina</taxon>
        <taxon>IRL clade</taxon>
        <taxon>Trifolieae</taxon>
        <taxon>Medicago</taxon>
    </lineage>
</organism>
<evidence type="ECO:0000313" key="1">
    <source>
        <dbReference type="EMBL" id="KEH29094.1"/>
    </source>
</evidence>
<evidence type="ECO:0000313" key="3">
    <source>
        <dbReference type="Proteomes" id="UP000002051"/>
    </source>
</evidence>
<evidence type="ECO:0000313" key="2">
    <source>
        <dbReference type="EnsemblPlants" id="KEH29094"/>
    </source>
</evidence>